<evidence type="ECO:0000256" key="1">
    <source>
        <dbReference type="SAM" id="MobiDB-lite"/>
    </source>
</evidence>
<gene>
    <name evidence="2" type="ORF">DOFOFD_10695</name>
</gene>
<comment type="caution">
    <text evidence="2">The sequence shown here is derived from an EMBL/GenBank/DDBJ whole genome shotgun (WGS) entry which is preliminary data.</text>
</comment>
<feature type="region of interest" description="Disordered" evidence="1">
    <location>
        <begin position="1"/>
        <end position="53"/>
    </location>
</feature>
<reference evidence="2 3" key="1">
    <citation type="submission" date="2023-10" db="EMBL/GenBank/DDBJ databases">
        <title>Sorlinia euscelidii gen. nov., sp. nov., an acetic acid bacteria isolated from the gut of Euscelidius variegatus emitter.</title>
        <authorList>
            <person name="Michoud G."/>
            <person name="Marasco R."/>
            <person name="Seferji K."/>
            <person name="Gonella E."/>
            <person name="Garuglieri E."/>
            <person name="Alma A."/>
            <person name="Mapelli F."/>
            <person name="Borin S."/>
            <person name="Daffonchio D."/>
            <person name="Crotti E."/>
        </authorList>
    </citation>
    <scope>NUCLEOTIDE SEQUENCE [LARGE SCALE GENOMIC DNA]</scope>
    <source>
        <strain evidence="2 3">EV16P</strain>
    </source>
</reference>
<sequence length="53" mass="6008">MRRHPLIELQRAKSENPHTGQPAKKPTRTTSIKAVRGPPMRSVKIVSHLQQLT</sequence>
<dbReference type="EMBL" id="JAWJZY010000005">
    <property type="protein sequence ID" value="MEE8659473.1"/>
    <property type="molecule type" value="Genomic_DNA"/>
</dbReference>
<name>A0ABU7U5F2_9PROT</name>
<evidence type="ECO:0000313" key="3">
    <source>
        <dbReference type="Proteomes" id="UP001312908"/>
    </source>
</evidence>
<proteinExistence type="predicted"/>
<dbReference type="Proteomes" id="UP001312908">
    <property type="component" value="Unassembled WGS sequence"/>
</dbReference>
<organism evidence="2 3">
    <name type="scientific">Sorlinia euscelidii</name>
    <dbReference type="NCBI Taxonomy" id="3081148"/>
    <lineage>
        <taxon>Bacteria</taxon>
        <taxon>Pseudomonadati</taxon>
        <taxon>Pseudomonadota</taxon>
        <taxon>Alphaproteobacteria</taxon>
        <taxon>Acetobacterales</taxon>
        <taxon>Acetobacteraceae</taxon>
        <taxon>Sorlinia</taxon>
    </lineage>
</organism>
<accession>A0ABU7U5F2</accession>
<protein>
    <submittedName>
        <fullName evidence="2">Uncharacterized protein</fullName>
    </submittedName>
</protein>
<keyword evidence="3" id="KW-1185">Reference proteome</keyword>
<evidence type="ECO:0000313" key="2">
    <source>
        <dbReference type="EMBL" id="MEE8659473.1"/>
    </source>
</evidence>